<evidence type="ECO:0000256" key="1">
    <source>
        <dbReference type="SAM" id="Phobius"/>
    </source>
</evidence>
<organism evidence="2 3">
    <name type="scientific">Hydrogenimonas thermophila</name>
    <dbReference type="NCBI Taxonomy" id="223786"/>
    <lineage>
        <taxon>Bacteria</taxon>
        <taxon>Pseudomonadati</taxon>
        <taxon>Campylobacterota</taxon>
        <taxon>Epsilonproteobacteria</taxon>
        <taxon>Campylobacterales</taxon>
        <taxon>Hydrogenimonadaceae</taxon>
        <taxon>Hydrogenimonas</taxon>
    </lineage>
</organism>
<name>A0A1I5R1M7_9BACT</name>
<feature type="transmembrane region" description="Helical" evidence="1">
    <location>
        <begin position="6"/>
        <end position="26"/>
    </location>
</feature>
<accession>A0A1I5R1M7</accession>
<gene>
    <name evidence="2" type="ORF">SAMN05216234_1244</name>
</gene>
<evidence type="ECO:0000313" key="3">
    <source>
        <dbReference type="Proteomes" id="UP000199227"/>
    </source>
</evidence>
<protein>
    <submittedName>
        <fullName evidence="2">Uncharacterized protein</fullName>
    </submittedName>
</protein>
<keyword evidence="3" id="KW-1185">Reference proteome</keyword>
<reference evidence="2 3" key="1">
    <citation type="submission" date="2016-10" db="EMBL/GenBank/DDBJ databases">
        <authorList>
            <person name="de Groot N.N."/>
        </authorList>
    </citation>
    <scope>NUCLEOTIDE SEQUENCE [LARGE SCALE GENOMIC DNA]</scope>
    <source>
        <strain evidence="2 3">EP1-55-1</strain>
    </source>
</reference>
<proteinExistence type="predicted"/>
<keyword evidence="1" id="KW-1133">Transmembrane helix</keyword>
<keyword evidence="1" id="KW-0812">Transmembrane</keyword>
<dbReference type="AlphaFoldDB" id="A0A1I5R1M7"/>
<dbReference type="EMBL" id="FOXB01000024">
    <property type="protein sequence ID" value="SFP52403.1"/>
    <property type="molecule type" value="Genomic_DNA"/>
</dbReference>
<keyword evidence="1" id="KW-0472">Membrane</keyword>
<sequence>MFEAGSGTLITTIISTIILGFAFWVIHKITNL</sequence>
<evidence type="ECO:0000313" key="2">
    <source>
        <dbReference type="EMBL" id="SFP52403.1"/>
    </source>
</evidence>
<dbReference type="Proteomes" id="UP000199227">
    <property type="component" value="Unassembled WGS sequence"/>
</dbReference>